<gene>
    <name evidence="1" type="ORF">RF672_13260</name>
</gene>
<reference evidence="2" key="1">
    <citation type="submission" date="2023-07" db="EMBL/GenBank/DDBJ databases">
        <title>Lacticaseibacillus paracasei KCKM 0992.</title>
        <authorList>
            <person name="Kim T.W."/>
        </authorList>
    </citation>
    <scope>NUCLEOTIDE SEQUENCE [LARGE SCALE GENOMIC DNA]</scope>
    <source>
        <strain evidence="2">KCKM 0992</strain>
    </source>
</reference>
<evidence type="ECO:0000313" key="1">
    <source>
        <dbReference type="EMBL" id="MDR7625530.1"/>
    </source>
</evidence>
<dbReference type="EMBL" id="JAVKVH010000001">
    <property type="protein sequence ID" value="MDR7625530.1"/>
    <property type="molecule type" value="Genomic_DNA"/>
</dbReference>
<proteinExistence type="predicted"/>
<evidence type="ECO:0000313" key="2">
    <source>
        <dbReference type="Proteomes" id="UP001268544"/>
    </source>
</evidence>
<dbReference type="RefSeq" id="WP_194959090.1">
    <property type="nucleotide sequence ID" value="NZ_CP133786.1"/>
</dbReference>
<protein>
    <submittedName>
        <fullName evidence="1">Uncharacterized protein</fullName>
    </submittedName>
</protein>
<accession>A0ABD5D2Z3</accession>
<dbReference type="Proteomes" id="UP001268544">
    <property type="component" value="Unassembled WGS sequence"/>
</dbReference>
<organism evidence="1 2">
    <name type="scientific">Lacticaseibacillus paracasei</name>
    <name type="common">Lactobacillus paracasei</name>
    <dbReference type="NCBI Taxonomy" id="1597"/>
    <lineage>
        <taxon>Bacteria</taxon>
        <taxon>Bacillati</taxon>
        <taxon>Bacillota</taxon>
        <taxon>Bacilli</taxon>
        <taxon>Lactobacillales</taxon>
        <taxon>Lactobacillaceae</taxon>
        <taxon>Lacticaseibacillus</taxon>
    </lineage>
</organism>
<sequence>MNLIRYVHIEQYNLLVFANKGDLGSDICKMNLDRFCEYTDDINKERFKTFSTEAINDLKSFPCLFLYEAQTSLDGYIGYITDIRLNGRLVTIQYTKEVDCKFNPNFWTNLSA</sequence>
<dbReference type="AlphaFoldDB" id="A0ABD5D2Z3"/>
<name>A0ABD5D2Z3_LACPA</name>
<comment type="caution">
    <text evidence="1">The sequence shown here is derived from an EMBL/GenBank/DDBJ whole genome shotgun (WGS) entry which is preliminary data.</text>
</comment>